<sequence>MKKGFITIYLLPIFLSLMFISVQVVQSITSSHGLTNNYLGKQKAEYLADIGLKHGIKVSKEEIVAKGYYINLINDNIELSEYFEGSEYTKVTIRVKSSDESITIGVESISNVGSYSHKLNHHYTIDIESEENNVDNSHENLDTKKNGNLT</sequence>
<organism evidence="2 3">
    <name type="scientific">Clostridium cylindrosporum DSM 605</name>
    <dbReference type="NCBI Taxonomy" id="1121307"/>
    <lineage>
        <taxon>Bacteria</taxon>
        <taxon>Bacillati</taxon>
        <taxon>Bacillota</taxon>
        <taxon>Clostridia</taxon>
        <taxon>Eubacteriales</taxon>
        <taxon>Clostridiaceae</taxon>
        <taxon>Clostridium</taxon>
    </lineage>
</organism>
<feature type="compositionally biased region" description="Basic and acidic residues" evidence="1">
    <location>
        <begin position="136"/>
        <end position="150"/>
    </location>
</feature>
<keyword evidence="3" id="KW-1185">Reference proteome</keyword>
<feature type="region of interest" description="Disordered" evidence="1">
    <location>
        <begin position="131"/>
        <end position="150"/>
    </location>
</feature>
<evidence type="ECO:0000313" key="3">
    <source>
        <dbReference type="Proteomes" id="UP000036756"/>
    </source>
</evidence>
<reference evidence="2 3" key="1">
    <citation type="submission" date="2015-06" db="EMBL/GenBank/DDBJ databases">
        <title>Draft genome sequence of the purine-degrading Clostridium cylindrosporum HC-1 (DSM 605).</title>
        <authorList>
            <person name="Poehlein A."/>
            <person name="Schiel-Bengelsdorf B."/>
            <person name="Bengelsdorf F."/>
            <person name="Daniel R."/>
            <person name="Duerre P."/>
        </authorList>
    </citation>
    <scope>NUCLEOTIDE SEQUENCE [LARGE SCALE GENOMIC DNA]</scope>
    <source>
        <strain evidence="2 3">DSM 605</strain>
    </source>
</reference>
<evidence type="ECO:0000313" key="2">
    <source>
        <dbReference type="EMBL" id="KMT21333.1"/>
    </source>
</evidence>
<dbReference type="EMBL" id="LFVU01000027">
    <property type="protein sequence ID" value="KMT21333.1"/>
    <property type="molecule type" value="Genomic_DNA"/>
</dbReference>
<accession>A0A0J8DAK2</accession>
<proteinExistence type="predicted"/>
<gene>
    <name evidence="2" type="ORF">CLCY_2c00930</name>
</gene>
<evidence type="ECO:0000256" key="1">
    <source>
        <dbReference type="SAM" id="MobiDB-lite"/>
    </source>
</evidence>
<dbReference type="STRING" id="1121307.CLCY_2c00930"/>
<dbReference type="AlphaFoldDB" id="A0A0J8DAK2"/>
<protein>
    <submittedName>
        <fullName evidence="2">Uncharacterized protein</fullName>
    </submittedName>
</protein>
<dbReference type="Proteomes" id="UP000036756">
    <property type="component" value="Unassembled WGS sequence"/>
</dbReference>
<dbReference type="RefSeq" id="WP_048570778.1">
    <property type="nucleotide sequence ID" value="NZ_LFVU01000027.1"/>
</dbReference>
<comment type="caution">
    <text evidence="2">The sequence shown here is derived from an EMBL/GenBank/DDBJ whole genome shotgun (WGS) entry which is preliminary data.</text>
</comment>
<dbReference type="PATRIC" id="fig|1121307.3.peg.950"/>
<name>A0A0J8DAK2_CLOCY</name>